<dbReference type="GO" id="GO:0046872">
    <property type="term" value="F:metal ion binding"/>
    <property type="evidence" value="ECO:0007669"/>
    <property type="project" value="UniProtKB-KW"/>
</dbReference>
<dbReference type="InterPro" id="IPR046349">
    <property type="entry name" value="C1-like_sf"/>
</dbReference>
<dbReference type="PANTHER" id="PTHR32410:SF174">
    <property type="entry name" value="CYSTEINE_HISTIDINE-RICH C1 DOMAIN FAMILY PROTEIN"/>
    <property type="match status" value="1"/>
</dbReference>
<evidence type="ECO:0000259" key="4">
    <source>
        <dbReference type="PROSITE" id="PS50081"/>
    </source>
</evidence>
<keyword evidence="2" id="KW-0677">Repeat</keyword>
<keyword evidence="1" id="KW-0479">Metal-binding</keyword>
<dbReference type="Pfam" id="PF03107">
    <property type="entry name" value="C1_2"/>
    <property type="match status" value="3"/>
</dbReference>
<dbReference type="InterPro" id="IPR053192">
    <property type="entry name" value="Vacuole_Formation_Reg"/>
</dbReference>
<evidence type="ECO:0000256" key="2">
    <source>
        <dbReference type="ARBA" id="ARBA00022737"/>
    </source>
</evidence>
<reference evidence="5" key="1">
    <citation type="submission" date="2020-01" db="EMBL/GenBank/DDBJ databases">
        <authorList>
            <person name="Mishra B."/>
        </authorList>
    </citation>
    <scope>NUCLEOTIDE SEQUENCE [LARGE SCALE GENOMIC DNA]</scope>
</reference>
<name>A0A6D2KF37_9BRAS</name>
<comment type="caution">
    <text evidence="5">The sequence shown here is derived from an EMBL/GenBank/DDBJ whole genome shotgun (WGS) entry which is preliminary data.</text>
</comment>
<feature type="domain" description="Phorbol-ester/DAG-type" evidence="4">
    <location>
        <begin position="10"/>
        <end position="66"/>
    </location>
</feature>
<dbReference type="Proteomes" id="UP000467841">
    <property type="component" value="Unassembled WGS sequence"/>
</dbReference>
<organism evidence="5 6">
    <name type="scientific">Microthlaspi erraticum</name>
    <dbReference type="NCBI Taxonomy" id="1685480"/>
    <lineage>
        <taxon>Eukaryota</taxon>
        <taxon>Viridiplantae</taxon>
        <taxon>Streptophyta</taxon>
        <taxon>Embryophyta</taxon>
        <taxon>Tracheophyta</taxon>
        <taxon>Spermatophyta</taxon>
        <taxon>Magnoliopsida</taxon>
        <taxon>eudicotyledons</taxon>
        <taxon>Gunneridae</taxon>
        <taxon>Pentapetalae</taxon>
        <taxon>rosids</taxon>
        <taxon>malvids</taxon>
        <taxon>Brassicales</taxon>
        <taxon>Brassicaceae</taxon>
        <taxon>Coluteocarpeae</taxon>
        <taxon>Microthlaspi</taxon>
    </lineage>
</organism>
<evidence type="ECO:0000256" key="1">
    <source>
        <dbReference type="ARBA" id="ARBA00022723"/>
    </source>
</evidence>
<evidence type="ECO:0000256" key="3">
    <source>
        <dbReference type="ARBA" id="ARBA00022833"/>
    </source>
</evidence>
<dbReference type="OrthoDB" id="1032078at2759"/>
<dbReference type="SUPFAM" id="SSF57889">
    <property type="entry name" value="Cysteine-rich domain"/>
    <property type="match status" value="3"/>
</dbReference>
<dbReference type="InterPro" id="IPR004146">
    <property type="entry name" value="DC1"/>
</dbReference>
<protein>
    <recommendedName>
        <fullName evidence="4">Phorbol-ester/DAG-type domain-containing protein</fullName>
    </recommendedName>
</protein>
<dbReference type="AlphaFoldDB" id="A0A6D2KF37"/>
<evidence type="ECO:0000313" key="5">
    <source>
        <dbReference type="EMBL" id="CAA7050446.1"/>
    </source>
</evidence>
<dbReference type="PROSITE" id="PS50081">
    <property type="entry name" value="ZF_DAG_PE_2"/>
    <property type="match status" value="1"/>
</dbReference>
<gene>
    <name evidence="5" type="ORF">MERR_LOCUS37681</name>
</gene>
<keyword evidence="3" id="KW-0862">Zinc</keyword>
<dbReference type="PANTHER" id="PTHR32410">
    <property type="entry name" value="CYSTEINE/HISTIDINE-RICH C1 DOMAIN FAMILY PROTEIN"/>
    <property type="match status" value="1"/>
</dbReference>
<accession>A0A6D2KF37</accession>
<dbReference type="SMART" id="SM00109">
    <property type="entry name" value="C1"/>
    <property type="match status" value="3"/>
</dbReference>
<dbReference type="InterPro" id="IPR002219">
    <property type="entry name" value="PKC_DAG/PE"/>
</dbReference>
<sequence>MEYVDLFWHEHRLCYKVGFISNGCEECHKSIGNPYAWKPIYECSVCKMKWHRSCVPSSPEDINHPCHSNHPLELRLQGTPSYADGKCSLCQEKLSSFIYHCKLCDFSVDVNCAKNPPPVIVDHPKCHEHALTLMGRDVSFTCNACGTHGERNPYVCLPCSLMFHYDCIDLPHVININRHDHRISHSYPLTPRDRVCEVCRQDITWRYGAYSCNKCPDFSVHSLCATRSDVWDGVELEGVHEEDVDTTPFKVIEEGVINHIFHEEHNLLLIDGAGGQGMIIHCEENGMGFQHVCSLFTPVRRTTMSYMVVELVEE</sequence>
<evidence type="ECO:0000313" key="6">
    <source>
        <dbReference type="Proteomes" id="UP000467841"/>
    </source>
</evidence>
<keyword evidence="6" id="KW-1185">Reference proteome</keyword>
<dbReference type="EMBL" id="CACVBM020001451">
    <property type="protein sequence ID" value="CAA7050446.1"/>
    <property type="molecule type" value="Genomic_DNA"/>
</dbReference>
<proteinExistence type="predicted"/>